<evidence type="ECO:0000256" key="1">
    <source>
        <dbReference type="SAM" id="MobiDB-lite"/>
    </source>
</evidence>
<gene>
    <name evidence="2" type="ORF">PLEPLA_LOCUS43726</name>
</gene>
<comment type="caution">
    <text evidence="2">The sequence shown here is derived from an EMBL/GenBank/DDBJ whole genome shotgun (WGS) entry which is preliminary data.</text>
</comment>
<name>A0A9N7VUJ8_PLEPL</name>
<reference evidence="2" key="1">
    <citation type="submission" date="2020-03" db="EMBL/GenBank/DDBJ databases">
        <authorList>
            <person name="Weist P."/>
        </authorList>
    </citation>
    <scope>NUCLEOTIDE SEQUENCE</scope>
</reference>
<evidence type="ECO:0000313" key="3">
    <source>
        <dbReference type="Proteomes" id="UP001153269"/>
    </source>
</evidence>
<sequence length="115" mass="12059">MRFLLPSPTKGWKRLARGGGGGGGGKARRRRRSQGASAVLAIWPRRYLIWPPSVAVRCRGLPSTLGRLFVCVAAALSAPSIDSVSISLSLPPPGLPRSICGGVYVLAPASVDIKL</sequence>
<proteinExistence type="predicted"/>
<dbReference type="AlphaFoldDB" id="A0A9N7VUJ8"/>
<dbReference type="EMBL" id="CADEAL010004278">
    <property type="protein sequence ID" value="CAB1455945.1"/>
    <property type="molecule type" value="Genomic_DNA"/>
</dbReference>
<protein>
    <submittedName>
        <fullName evidence="2">Uncharacterized protein</fullName>
    </submittedName>
</protein>
<dbReference type="Proteomes" id="UP001153269">
    <property type="component" value="Unassembled WGS sequence"/>
</dbReference>
<organism evidence="2 3">
    <name type="scientific">Pleuronectes platessa</name>
    <name type="common">European plaice</name>
    <dbReference type="NCBI Taxonomy" id="8262"/>
    <lineage>
        <taxon>Eukaryota</taxon>
        <taxon>Metazoa</taxon>
        <taxon>Chordata</taxon>
        <taxon>Craniata</taxon>
        <taxon>Vertebrata</taxon>
        <taxon>Euteleostomi</taxon>
        <taxon>Actinopterygii</taxon>
        <taxon>Neopterygii</taxon>
        <taxon>Teleostei</taxon>
        <taxon>Neoteleostei</taxon>
        <taxon>Acanthomorphata</taxon>
        <taxon>Carangaria</taxon>
        <taxon>Pleuronectiformes</taxon>
        <taxon>Pleuronectoidei</taxon>
        <taxon>Pleuronectidae</taxon>
        <taxon>Pleuronectes</taxon>
    </lineage>
</organism>
<evidence type="ECO:0000313" key="2">
    <source>
        <dbReference type="EMBL" id="CAB1455945.1"/>
    </source>
</evidence>
<accession>A0A9N7VUJ8</accession>
<feature type="region of interest" description="Disordered" evidence="1">
    <location>
        <begin position="1"/>
        <end position="32"/>
    </location>
</feature>
<keyword evidence="3" id="KW-1185">Reference proteome</keyword>